<evidence type="ECO:0000313" key="19">
    <source>
        <dbReference type="Proteomes" id="UP000620104"/>
    </source>
</evidence>
<sequence>MHFGISSATALLIITFLLGVQAADKEAWRTRSVYQLLTDRFAPVSSTAPALTPNLPEQYTLGDRRLAGGTWRSIIDKLDYIQGMGMDAIWISPVHKNIEGDTAWGQAYHGYWVTDILALNPHFGTSDDLKALSKALHDRGMFLMVDVVVNFVASLSTNTSEAALASQATPFKKPEHYHPLCWIDYNQQTSAERCWMGDDKVALMDLNTENSFVQDTMSQMIKDLVATYQIDGLRIDAAKHVPQSFLESFCDAAGVFCTGEVYTGDTSFLAEYQRSRSLDSVLNFPALFNGFKSAFQVAHGGNMNDLGQALRDTSAYPDPSTLINFLANHDLPRFRSIVTAESIAFNALVAQFMFPGFPVTYYGEEQEIATGLGDPDNRQALWGAGMGGYSTETNTYKRLRYLNALRKFLMSNKVQVPSDGKPFADDQGRVVLSTREDLVFSRGPVLVALNNRASVDSTMTLDMTSSGFQGELVDVLECRIVSSGAFATLTYDQPAPMSLTQYDNLTA</sequence>
<evidence type="ECO:0000256" key="4">
    <source>
        <dbReference type="ARBA" id="ARBA00012595"/>
    </source>
</evidence>
<evidence type="ECO:0000256" key="11">
    <source>
        <dbReference type="PIRSR" id="PIRSR001024-1"/>
    </source>
</evidence>
<dbReference type="PANTHER" id="PTHR10357:SF215">
    <property type="entry name" value="ALPHA-AMYLASE 1"/>
    <property type="match status" value="1"/>
</dbReference>
<feature type="active site" description="Proton donor" evidence="11">
    <location>
        <position position="260"/>
    </location>
</feature>
<keyword evidence="9" id="KW-0119">Carbohydrate metabolism</keyword>
<dbReference type="InterPro" id="IPR013777">
    <property type="entry name" value="A-amylase-like"/>
</dbReference>
<comment type="similarity">
    <text evidence="3">Belongs to the glycosyl hydrolase 13 family.</text>
</comment>
<feature type="chain" id="PRO_5034704594" description="alpha-amylase" evidence="16">
    <location>
        <begin position="23"/>
        <end position="507"/>
    </location>
</feature>
<organism evidence="18 19">
    <name type="scientific">Naganishia liquefaciens</name>
    <dbReference type="NCBI Taxonomy" id="104408"/>
    <lineage>
        <taxon>Eukaryota</taxon>
        <taxon>Fungi</taxon>
        <taxon>Dikarya</taxon>
        <taxon>Basidiomycota</taxon>
        <taxon>Agaricomycotina</taxon>
        <taxon>Tremellomycetes</taxon>
        <taxon>Filobasidiales</taxon>
        <taxon>Filobasidiaceae</taxon>
        <taxon>Naganishia</taxon>
    </lineage>
</organism>
<keyword evidence="6 16" id="KW-0732">Signal</keyword>
<evidence type="ECO:0000256" key="1">
    <source>
        <dbReference type="ARBA" id="ARBA00000548"/>
    </source>
</evidence>
<dbReference type="GO" id="GO:0005975">
    <property type="term" value="P:carbohydrate metabolic process"/>
    <property type="evidence" value="ECO:0007669"/>
    <property type="project" value="InterPro"/>
</dbReference>
<evidence type="ECO:0000256" key="9">
    <source>
        <dbReference type="ARBA" id="ARBA00023277"/>
    </source>
</evidence>
<feature type="site" description="Transition state stabilizer" evidence="12">
    <location>
        <position position="330"/>
    </location>
</feature>
<feature type="binding site" evidence="15">
    <location>
        <position position="234"/>
    </location>
    <ligand>
        <name>substrate</name>
    </ligand>
</feature>
<evidence type="ECO:0000256" key="6">
    <source>
        <dbReference type="ARBA" id="ARBA00022729"/>
    </source>
</evidence>
<evidence type="ECO:0000256" key="8">
    <source>
        <dbReference type="ARBA" id="ARBA00022837"/>
    </source>
</evidence>
<feature type="binding site" evidence="13">
    <location>
        <position position="240"/>
    </location>
    <ligand>
        <name>Ca(2+)</name>
        <dbReference type="ChEBI" id="CHEBI:29108"/>
        <label>1</label>
    </ligand>
</feature>
<accession>A0A8H3YGI6</accession>
<dbReference type="EC" id="3.2.1.1" evidence="4"/>
<evidence type="ECO:0000313" key="18">
    <source>
        <dbReference type="EMBL" id="GHJ86711.1"/>
    </source>
</evidence>
<feature type="binding site" evidence="15">
    <location>
        <position position="112"/>
    </location>
    <ligand>
        <name>substrate</name>
    </ligand>
</feature>
<evidence type="ECO:0000256" key="15">
    <source>
        <dbReference type="PIRSR" id="PIRSR001024-5"/>
    </source>
</evidence>
<evidence type="ECO:0000256" key="5">
    <source>
        <dbReference type="ARBA" id="ARBA00022723"/>
    </source>
</evidence>
<dbReference type="Proteomes" id="UP000620104">
    <property type="component" value="Unassembled WGS sequence"/>
</dbReference>
<evidence type="ECO:0000256" key="16">
    <source>
        <dbReference type="SAM" id="SignalP"/>
    </source>
</evidence>
<feature type="binding site" evidence="13">
    <location>
        <position position="236"/>
    </location>
    <ligand>
        <name>Ca(2+)</name>
        <dbReference type="ChEBI" id="CHEBI:29108"/>
        <label>2</label>
    </ligand>
</feature>
<feature type="binding site" evidence="15">
    <location>
        <position position="378"/>
    </location>
    <ligand>
        <name>substrate</name>
    </ligand>
</feature>
<reference evidence="18" key="1">
    <citation type="submission" date="2020-07" db="EMBL/GenBank/DDBJ databases">
        <title>Draft Genome Sequence of a Deep-Sea Yeast, Naganishia (Cryptococcus) liquefaciens strain N6.</title>
        <authorList>
            <person name="Han Y.W."/>
            <person name="Kajitani R."/>
            <person name="Morimoto H."/>
            <person name="Parhat M."/>
            <person name="Tsubouchi H."/>
            <person name="Bakenova O."/>
            <person name="Ogata M."/>
            <person name="Argunhan B."/>
            <person name="Aoki R."/>
            <person name="Kajiwara S."/>
            <person name="Itoh T."/>
            <person name="Iwasaki H."/>
        </authorList>
    </citation>
    <scope>NUCLEOTIDE SEQUENCE</scope>
    <source>
        <strain evidence="18">N6</strain>
    </source>
</reference>
<feature type="binding site" evidence="13">
    <location>
        <position position="192"/>
    </location>
    <ligand>
        <name>Ca(2+)</name>
        <dbReference type="ChEBI" id="CHEBI:29108"/>
        <label>1</label>
    </ligand>
</feature>
<feature type="binding site" evidence="15">
    <location>
        <position position="264"/>
    </location>
    <ligand>
        <name>substrate</name>
    </ligand>
</feature>
<feature type="binding site" evidence="13">
    <location>
        <position position="150"/>
    </location>
    <ligand>
        <name>Ca(2+)</name>
        <dbReference type="ChEBI" id="CHEBI:29108"/>
        <label>1</label>
    </ligand>
</feature>
<feature type="domain" description="Glycosyl hydrolase family 13 catalytic" evidence="17">
    <location>
        <begin position="35"/>
        <end position="406"/>
    </location>
</feature>
<dbReference type="PANTHER" id="PTHR10357">
    <property type="entry name" value="ALPHA-AMYLASE FAMILY MEMBER"/>
    <property type="match status" value="1"/>
</dbReference>
<proteinExistence type="inferred from homology"/>
<evidence type="ECO:0000256" key="14">
    <source>
        <dbReference type="PIRSR" id="PIRSR001024-4"/>
    </source>
</evidence>
<dbReference type="CDD" id="cd11319">
    <property type="entry name" value="AmyAc_euk_AmyA"/>
    <property type="match status" value="1"/>
</dbReference>
<comment type="caution">
    <text evidence="18">The sequence shown here is derived from an EMBL/GenBank/DDBJ whole genome shotgun (WGS) entry which is preliminary data.</text>
</comment>
<dbReference type="SMART" id="SM00642">
    <property type="entry name" value="Aamy"/>
    <property type="match status" value="1"/>
</dbReference>
<dbReference type="Gene3D" id="2.60.40.1180">
    <property type="entry name" value="Golgi alpha-mannosidase II"/>
    <property type="match status" value="1"/>
</dbReference>
<dbReference type="InterPro" id="IPR006047">
    <property type="entry name" value="GH13_cat_dom"/>
</dbReference>
<comment type="catalytic activity">
    <reaction evidence="1">
        <text>Endohydrolysis of (1-&gt;4)-alpha-D-glucosidic linkages in polysaccharides containing three or more (1-&gt;4)-alpha-linked D-glucose units.</text>
        <dbReference type="EC" id="3.2.1.1"/>
    </reaction>
</comment>
<feature type="binding site" evidence="13">
    <location>
        <position position="205"/>
    </location>
    <ligand>
        <name>Ca(2+)</name>
        <dbReference type="ChEBI" id="CHEBI:29108"/>
        <label>1</label>
    </ligand>
</feature>
<name>A0A8H3YGI6_9TREE</name>
<dbReference type="OrthoDB" id="204980at2759"/>
<evidence type="ECO:0000259" key="17">
    <source>
        <dbReference type="SMART" id="SM00642"/>
    </source>
</evidence>
<dbReference type="EMBL" id="BLZA01000019">
    <property type="protein sequence ID" value="GHJ86711.1"/>
    <property type="molecule type" value="Genomic_DNA"/>
</dbReference>
<evidence type="ECO:0000256" key="2">
    <source>
        <dbReference type="ARBA" id="ARBA00001913"/>
    </source>
</evidence>
<dbReference type="AlphaFoldDB" id="A0A8H3YGI6"/>
<dbReference type="SUPFAM" id="SSF51445">
    <property type="entry name" value="(Trans)glycosidases"/>
    <property type="match status" value="1"/>
</dbReference>
<dbReference type="GO" id="GO:0004556">
    <property type="term" value="F:alpha-amylase activity"/>
    <property type="evidence" value="ECO:0007669"/>
    <property type="project" value="UniProtKB-EC"/>
</dbReference>
<keyword evidence="7" id="KW-0378">Hydrolase</keyword>
<feature type="binding site" evidence="13">
    <location>
        <position position="260"/>
    </location>
    <ligand>
        <name>Ca(2+)</name>
        <dbReference type="ChEBI" id="CHEBI:29108"/>
        <label>2</label>
    </ligand>
</feature>
<evidence type="ECO:0000256" key="13">
    <source>
        <dbReference type="PIRSR" id="PIRSR001024-3"/>
    </source>
</evidence>
<dbReference type="Gene3D" id="3.20.20.80">
    <property type="entry name" value="Glycosidases"/>
    <property type="match status" value="1"/>
</dbReference>
<evidence type="ECO:0000256" key="12">
    <source>
        <dbReference type="PIRSR" id="PIRSR001024-2"/>
    </source>
</evidence>
<keyword evidence="8 13" id="KW-0106">Calcium</keyword>
<keyword evidence="10" id="KW-0326">Glycosidase</keyword>
<dbReference type="InterPro" id="IPR017853">
    <property type="entry name" value="GH"/>
</dbReference>
<comment type="cofactor">
    <cofactor evidence="2">
        <name>Ca(2+)</name>
        <dbReference type="ChEBI" id="CHEBI:29108"/>
    </cofactor>
</comment>
<dbReference type="PIRSF" id="PIRSF001024">
    <property type="entry name" value="Alph-amyl_fung"/>
    <property type="match status" value="1"/>
</dbReference>
<feature type="active site" description="Nucleophile" evidence="11">
    <location>
        <position position="236"/>
    </location>
</feature>
<keyword evidence="19" id="KW-1185">Reference proteome</keyword>
<feature type="signal peptide" evidence="16">
    <location>
        <begin position="1"/>
        <end position="22"/>
    </location>
</feature>
<dbReference type="GO" id="GO:0005509">
    <property type="term" value="F:calcium ion binding"/>
    <property type="evidence" value="ECO:0007669"/>
    <property type="project" value="InterPro"/>
</dbReference>
<gene>
    <name evidence="18" type="ORF">NliqN6_3113</name>
</gene>
<evidence type="ECO:0000256" key="7">
    <source>
        <dbReference type="ARBA" id="ARBA00022801"/>
    </source>
</evidence>
<evidence type="ECO:0000256" key="3">
    <source>
        <dbReference type="ARBA" id="ARBA00008061"/>
    </source>
</evidence>
<evidence type="ECO:0000256" key="10">
    <source>
        <dbReference type="ARBA" id="ARBA00023295"/>
    </source>
</evidence>
<feature type="binding site" evidence="15">
    <location>
        <position position="330"/>
    </location>
    <ligand>
        <name>substrate</name>
    </ligand>
</feature>
<protein>
    <recommendedName>
        <fullName evidence="4">alpha-amylase</fullName>
        <ecNumber evidence="4">3.2.1.1</ecNumber>
    </recommendedName>
</protein>
<keyword evidence="14" id="KW-1015">Disulfide bond</keyword>
<keyword evidence="5 13" id="KW-0479">Metal-binding</keyword>
<dbReference type="Pfam" id="PF00128">
    <property type="entry name" value="Alpha-amylase"/>
    <property type="match status" value="1"/>
</dbReference>
<feature type="disulfide bond" evidence="14">
    <location>
        <begin position="181"/>
        <end position="194"/>
    </location>
</feature>
<dbReference type="InterPro" id="IPR013780">
    <property type="entry name" value="Glyco_hydro_b"/>
</dbReference>
<dbReference type="FunFam" id="3.20.20.80:FF:000120">
    <property type="entry name" value="Alpha-amylase A"/>
    <property type="match status" value="1"/>
</dbReference>